<protein>
    <submittedName>
        <fullName evidence="2">Uncharacterized protein</fullName>
    </submittedName>
</protein>
<dbReference type="EMBL" id="BT086271">
    <property type="protein sequence ID" value="ACR36624.1"/>
    <property type="molecule type" value="mRNA"/>
</dbReference>
<evidence type="ECO:0000256" key="1">
    <source>
        <dbReference type="SAM" id="MobiDB-lite"/>
    </source>
</evidence>
<reference evidence="2" key="2">
    <citation type="submission" date="2012-06" db="EMBL/GenBank/DDBJ databases">
        <authorList>
            <person name="Yu Y."/>
            <person name="Currie J."/>
            <person name="Lomeli R."/>
            <person name="Angelova A."/>
            <person name="Collura K."/>
            <person name="Wissotski M."/>
            <person name="Campos D."/>
            <person name="Kudrna D."/>
            <person name="Golser W."/>
            <person name="Ashely E."/>
            <person name="Descour A."/>
            <person name="Fernandes J."/>
            <person name="Soderlund C."/>
            <person name="Walbot V."/>
        </authorList>
    </citation>
    <scope>NUCLEOTIDE SEQUENCE</scope>
    <source>
        <strain evidence="2">B73</strain>
    </source>
</reference>
<reference evidence="2" key="1">
    <citation type="journal article" date="2009" name="PLoS Genet.">
        <title>Sequencing, mapping, and analysis of 27,455 maize full-length cDNAs.</title>
        <authorList>
            <person name="Soderlund C."/>
            <person name="Descour A."/>
            <person name="Kudrna D."/>
            <person name="Bomhoff M."/>
            <person name="Boyd L."/>
            <person name="Currie J."/>
            <person name="Angelova A."/>
            <person name="Collura K."/>
            <person name="Wissotski M."/>
            <person name="Ashley E."/>
            <person name="Morrow D."/>
            <person name="Fernandes J."/>
            <person name="Walbot V."/>
            <person name="Yu Y."/>
        </authorList>
    </citation>
    <scope>NUCLEOTIDE SEQUENCE</scope>
    <source>
        <strain evidence="2">B73</strain>
    </source>
</reference>
<feature type="region of interest" description="Disordered" evidence="1">
    <location>
        <begin position="1"/>
        <end position="25"/>
    </location>
</feature>
<name>C4J624_MAIZE</name>
<accession>C4J624</accession>
<sequence length="62" mass="5639">MLSTALKHSSLIPGAGPGAGAAAGPCADAIPSTSAAATTTAATSAVGRGSIAMGITASVRVS</sequence>
<proteinExistence type="evidence at transcript level"/>
<evidence type="ECO:0000313" key="2">
    <source>
        <dbReference type="EMBL" id="ACR36624.1"/>
    </source>
</evidence>
<dbReference type="AlphaFoldDB" id="C4J624"/>
<organism evidence="2">
    <name type="scientific">Zea mays</name>
    <name type="common">Maize</name>
    <dbReference type="NCBI Taxonomy" id="4577"/>
    <lineage>
        <taxon>Eukaryota</taxon>
        <taxon>Viridiplantae</taxon>
        <taxon>Streptophyta</taxon>
        <taxon>Embryophyta</taxon>
        <taxon>Tracheophyta</taxon>
        <taxon>Spermatophyta</taxon>
        <taxon>Magnoliopsida</taxon>
        <taxon>Liliopsida</taxon>
        <taxon>Poales</taxon>
        <taxon>Poaceae</taxon>
        <taxon>PACMAD clade</taxon>
        <taxon>Panicoideae</taxon>
        <taxon>Andropogonodae</taxon>
        <taxon>Andropogoneae</taxon>
        <taxon>Tripsacinae</taxon>
        <taxon>Zea</taxon>
    </lineage>
</organism>